<evidence type="ECO:0000259" key="12">
    <source>
        <dbReference type="Pfam" id="PF02922"/>
    </source>
</evidence>
<dbReference type="GO" id="GO:0015144">
    <property type="term" value="F:carbohydrate transmembrane transporter activity"/>
    <property type="evidence" value="ECO:0007669"/>
    <property type="project" value="TreeGrafter"/>
</dbReference>
<keyword evidence="9" id="KW-0472">Membrane</keyword>
<keyword evidence="10" id="KW-0998">Cell outer membrane</keyword>
<keyword evidence="3" id="KW-0813">Transport</keyword>
<dbReference type="AlphaFoldDB" id="A0A377YS06"/>
<dbReference type="CDD" id="cd01346">
    <property type="entry name" value="Maltoporin-like"/>
    <property type="match status" value="1"/>
</dbReference>
<evidence type="ECO:0000256" key="4">
    <source>
        <dbReference type="ARBA" id="ARBA00022452"/>
    </source>
</evidence>
<dbReference type="Proteomes" id="UP000254799">
    <property type="component" value="Unassembled WGS sequence"/>
</dbReference>
<organism evidence="14 15">
    <name type="scientific">Klebsiella pneumoniae</name>
    <dbReference type="NCBI Taxonomy" id="573"/>
    <lineage>
        <taxon>Bacteria</taxon>
        <taxon>Pseudomonadati</taxon>
        <taxon>Pseudomonadota</taxon>
        <taxon>Gammaproteobacteria</taxon>
        <taxon>Enterobacterales</taxon>
        <taxon>Enterobacteriaceae</taxon>
        <taxon>Klebsiella/Raoultella group</taxon>
        <taxon>Klebsiella</taxon>
        <taxon>Klebsiella pneumoniae complex</taxon>
    </lineage>
</organism>
<evidence type="ECO:0000256" key="2">
    <source>
        <dbReference type="ARBA" id="ARBA00007055"/>
    </source>
</evidence>
<name>A0A377YS06_KLEPN</name>
<dbReference type="InterPro" id="IPR003192">
    <property type="entry name" value="Porin_LamB"/>
</dbReference>
<evidence type="ECO:0000256" key="11">
    <source>
        <dbReference type="SAM" id="MobiDB-lite"/>
    </source>
</evidence>
<evidence type="ECO:0000256" key="7">
    <source>
        <dbReference type="ARBA" id="ARBA00023065"/>
    </source>
</evidence>
<evidence type="ECO:0000256" key="6">
    <source>
        <dbReference type="ARBA" id="ARBA00022729"/>
    </source>
</evidence>
<dbReference type="GO" id="GO:0006811">
    <property type="term" value="P:monoatomic ion transport"/>
    <property type="evidence" value="ECO:0007669"/>
    <property type="project" value="UniProtKB-KW"/>
</dbReference>
<dbReference type="Pfam" id="PF02264">
    <property type="entry name" value="LamB"/>
    <property type="match status" value="1"/>
</dbReference>
<dbReference type="Gene3D" id="3.40.50.1820">
    <property type="entry name" value="alpha/beta hydrolase"/>
    <property type="match status" value="1"/>
</dbReference>
<feature type="domain" description="LamB-type porin N-terminal" evidence="13">
    <location>
        <begin position="2"/>
        <end position="28"/>
    </location>
</feature>
<dbReference type="Pfam" id="PF11471">
    <property type="entry name" value="Sugarporin_N"/>
    <property type="match status" value="1"/>
</dbReference>
<dbReference type="CDD" id="cd11294">
    <property type="entry name" value="E_set_Esterase_like_N"/>
    <property type="match status" value="1"/>
</dbReference>
<comment type="similarity">
    <text evidence="2">Belongs to the porin LamB (TC 1.B.3) family.</text>
</comment>
<dbReference type="GO" id="GO:0005975">
    <property type="term" value="P:carbohydrate metabolic process"/>
    <property type="evidence" value="ECO:0007669"/>
    <property type="project" value="InterPro"/>
</dbReference>
<dbReference type="SUPFAM" id="SSF53474">
    <property type="entry name" value="alpha/beta-Hydrolases"/>
    <property type="match status" value="1"/>
</dbReference>
<feature type="domain" description="Glycoside hydrolase family 13 N-terminal" evidence="12">
    <location>
        <begin position="571"/>
        <end position="629"/>
    </location>
</feature>
<evidence type="ECO:0000256" key="8">
    <source>
        <dbReference type="ARBA" id="ARBA00023114"/>
    </source>
</evidence>
<dbReference type="EMBL" id="UGLC01000004">
    <property type="protein sequence ID" value="STU50312.1"/>
    <property type="molecule type" value="Genomic_DNA"/>
</dbReference>
<dbReference type="GO" id="GO:0015774">
    <property type="term" value="P:polysaccharide transport"/>
    <property type="evidence" value="ECO:0007669"/>
    <property type="project" value="TreeGrafter"/>
</dbReference>
<dbReference type="GO" id="GO:0015288">
    <property type="term" value="F:porin activity"/>
    <property type="evidence" value="ECO:0007669"/>
    <property type="project" value="UniProtKB-KW"/>
</dbReference>
<evidence type="ECO:0000313" key="14">
    <source>
        <dbReference type="EMBL" id="STU50312.1"/>
    </source>
</evidence>
<evidence type="ECO:0000256" key="10">
    <source>
        <dbReference type="ARBA" id="ARBA00023237"/>
    </source>
</evidence>
<dbReference type="InterPro" id="IPR004193">
    <property type="entry name" value="Glyco_hydro_13_N"/>
</dbReference>
<evidence type="ECO:0000256" key="1">
    <source>
        <dbReference type="ARBA" id="ARBA00004571"/>
    </source>
</evidence>
<keyword evidence="6" id="KW-0732">Signal</keyword>
<evidence type="ECO:0000256" key="9">
    <source>
        <dbReference type="ARBA" id="ARBA00023136"/>
    </source>
</evidence>
<sequence>MEQRLELLEKALKDTQKELKKYQDQERKRDQIWASWSPPAEGQKRKTGGATAGPKTAVKPDAVLVKNQQPVTDGAPAYSAMTLKDFSKFVKDEIGFSYNGYFRSGWGTASHGSPKSWAIGSLGRLGNEYSGWFDLQLKQRVFQEGDKRVDAIVMLDGNVGQQYSTGWFGDNAGGENYIQFSDMYVNTKGFLPFAPEADFWVGKHGAPKIEIQMLDWKTQRTDAAAGVGLENWQVGAGKFDIALIREDVDDYDRSLSNKQQINTNTLDVRYKEIPLWDKASLMVSGRYVAANQSSSEKYKEGNEGYYPWKDTWMAGTSLTQKFANGGFNEFSFLLANNSIASSFSRYAGSSPYTTFNGRYYGDHTNGTAVRLTSQGETYLRDDVIMANAIVYSFGNDVYSYETGAHSDFESIRTVLRPAYIWDKYNQTGVELGYFKQQNKDVTGKKYNESGYKTTLFHTFKVNTSMLTSRPEIRFYATYIKAKDIDLDKAANNTTSILKTGRTISLPWGRRRKSGGETITERTQRKRNNDETTCNLFALALAGAAFTLQAAPLPAMPDPSLPVSHFITQVNADKSITYRLFAPDARRVSIVTGATPDSFVSHDMTKAADGVWTWKSEPMKPNLYEYYFDVDGFRSVDTGSRYQKPQRQVNTSLILVPGSILDDREVAHGDLRTLTYHSKALNAERRLYVWTPPGYSGTGDPLPVLYFYHGFGDSGLSAIDQGRIPQIMDNLLAEGKIKPMLVVVPDTETDIPEAVAENFPPQERRKTFYPLNAQAADKELMQDIIPLIDARFNVRKDADGRALAGLSQGGYQALVSGMNHLESFGWLATFSGVTTTTVPNAGVEAQLKQPDAINKQLRNFTVVVGEKDSVTGKDIAGLKSELEKQQIKFDYHQYPGLNHEMDVWRPAYAEFVQKLFK</sequence>
<dbReference type="GO" id="GO:0004553">
    <property type="term" value="F:hydrolase activity, hydrolyzing O-glycosyl compounds"/>
    <property type="evidence" value="ECO:0007669"/>
    <property type="project" value="InterPro"/>
</dbReference>
<dbReference type="SUPFAM" id="SSF56935">
    <property type="entry name" value="Porins"/>
    <property type="match status" value="1"/>
</dbReference>
<keyword evidence="4" id="KW-1134">Transmembrane beta strand</keyword>
<dbReference type="Pfam" id="PF00756">
    <property type="entry name" value="Esterase"/>
    <property type="match status" value="1"/>
</dbReference>
<evidence type="ECO:0000256" key="3">
    <source>
        <dbReference type="ARBA" id="ARBA00022448"/>
    </source>
</evidence>
<dbReference type="InterPro" id="IPR021570">
    <property type="entry name" value="LamB-type_porin_N_dom"/>
</dbReference>
<evidence type="ECO:0000259" key="13">
    <source>
        <dbReference type="Pfam" id="PF11471"/>
    </source>
</evidence>
<dbReference type="InterPro" id="IPR050286">
    <property type="entry name" value="G_neg_Bact_CarbUptk_Porin"/>
</dbReference>
<dbReference type="PANTHER" id="PTHR38762:SF1">
    <property type="entry name" value="CRYPTIC OUTER MEMBRANE PORIN BGLH-RELATED"/>
    <property type="match status" value="1"/>
</dbReference>
<evidence type="ECO:0000313" key="15">
    <source>
        <dbReference type="Proteomes" id="UP000254799"/>
    </source>
</evidence>
<keyword evidence="7" id="KW-0406">Ion transport</keyword>
<feature type="compositionally biased region" description="Basic and acidic residues" evidence="11">
    <location>
        <begin position="18"/>
        <end position="31"/>
    </location>
</feature>
<keyword evidence="8" id="KW-0626">Porin</keyword>
<gene>
    <name evidence="14" type="primary">bglH_7</name>
    <name evidence="14" type="ORF">NCTC8849_06510</name>
</gene>
<dbReference type="InterPro" id="IPR036998">
    <property type="entry name" value="Porin_LamB_sf"/>
</dbReference>
<comment type="subcellular location">
    <subcellularLocation>
        <location evidence="1">Cell outer membrane</location>
        <topology evidence="1">Multi-pass membrane protein</topology>
    </subcellularLocation>
</comment>
<dbReference type="Pfam" id="PF02922">
    <property type="entry name" value="CBM_48"/>
    <property type="match status" value="1"/>
</dbReference>
<dbReference type="InterPro" id="IPR014756">
    <property type="entry name" value="Ig_E-set"/>
</dbReference>
<dbReference type="SUPFAM" id="SSF81296">
    <property type="entry name" value="E set domains"/>
    <property type="match status" value="1"/>
</dbReference>
<dbReference type="PANTHER" id="PTHR38762">
    <property type="entry name" value="CRYPTIC OUTER MEMBRANE PORIN BGLH-RELATED"/>
    <property type="match status" value="1"/>
</dbReference>
<dbReference type="Gene3D" id="2.60.40.10">
    <property type="entry name" value="Immunoglobulins"/>
    <property type="match status" value="1"/>
</dbReference>
<dbReference type="InterPro" id="IPR013783">
    <property type="entry name" value="Ig-like_fold"/>
</dbReference>
<dbReference type="InterPro" id="IPR029058">
    <property type="entry name" value="AB_hydrolase_fold"/>
</dbReference>
<dbReference type="GO" id="GO:0046930">
    <property type="term" value="C:pore complex"/>
    <property type="evidence" value="ECO:0007669"/>
    <property type="project" value="UniProtKB-KW"/>
</dbReference>
<dbReference type="GO" id="GO:0009279">
    <property type="term" value="C:cell outer membrane"/>
    <property type="evidence" value="ECO:0007669"/>
    <property type="project" value="UniProtKB-SubCell"/>
</dbReference>
<keyword evidence="5" id="KW-0812">Transmembrane</keyword>
<feature type="region of interest" description="Disordered" evidence="11">
    <location>
        <begin position="18"/>
        <end position="57"/>
    </location>
</feature>
<dbReference type="Gene3D" id="2.40.170.10">
    <property type="entry name" value="Porin, LamB type"/>
    <property type="match status" value="1"/>
</dbReference>
<accession>A0A377YS06</accession>
<reference evidence="14 15" key="1">
    <citation type="submission" date="2018-06" db="EMBL/GenBank/DDBJ databases">
        <authorList>
            <consortium name="Pathogen Informatics"/>
            <person name="Doyle S."/>
        </authorList>
    </citation>
    <scope>NUCLEOTIDE SEQUENCE [LARGE SCALE GENOMIC DNA]</scope>
    <source>
        <strain evidence="14 15">NCTC8849</strain>
    </source>
</reference>
<proteinExistence type="inferred from homology"/>
<evidence type="ECO:0000256" key="5">
    <source>
        <dbReference type="ARBA" id="ARBA00022692"/>
    </source>
</evidence>
<protein>
    <submittedName>
        <fullName evidence="14">Maltoporin</fullName>
    </submittedName>
</protein>
<dbReference type="InterPro" id="IPR000801">
    <property type="entry name" value="Esterase-like"/>
</dbReference>